<dbReference type="InterPro" id="IPR046830">
    <property type="entry name" value="Calmod_bind_M"/>
</dbReference>
<dbReference type="GO" id="GO:0003700">
    <property type="term" value="F:DNA-binding transcription factor activity"/>
    <property type="evidence" value="ECO:0007669"/>
    <property type="project" value="TreeGrafter"/>
</dbReference>
<evidence type="ECO:0000259" key="11">
    <source>
        <dbReference type="Pfam" id="PF20452"/>
    </source>
</evidence>
<dbReference type="EMBL" id="BKCP01011737">
    <property type="protein sequence ID" value="GER55431.1"/>
    <property type="molecule type" value="Genomic_DNA"/>
</dbReference>
<dbReference type="Proteomes" id="UP000325081">
    <property type="component" value="Unassembled WGS sequence"/>
</dbReference>
<accession>A0A5A7RET8</accession>
<keyword evidence="4" id="KW-0238">DNA-binding</keyword>
<comment type="similarity">
    <text evidence="2">Belongs to the plant ACBP60 protein family.</text>
</comment>
<dbReference type="PANTHER" id="PTHR31713:SF43">
    <property type="entry name" value="CALMODULIN-BINDING PROTEIN 60 G"/>
    <property type="match status" value="1"/>
</dbReference>
<protein>
    <submittedName>
        <fullName evidence="12">Calmodulin-binding protein</fullName>
    </submittedName>
</protein>
<dbReference type="InterPro" id="IPR012416">
    <property type="entry name" value="CBP60"/>
</dbReference>
<dbReference type="PANTHER" id="PTHR31713">
    <property type="entry name" value="OS02G0177800 PROTEIN"/>
    <property type="match status" value="1"/>
</dbReference>
<dbReference type="OrthoDB" id="748178at2759"/>
<dbReference type="Pfam" id="PF20451">
    <property type="entry name" value="Calmod_bind_M"/>
    <property type="match status" value="1"/>
</dbReference>
<evidence type="ECO:0000256" key="7">
    <source>
        <dbReference type="ARBA" id="ARBA00023242"/>
    </source>
</evidence>
<keyword evidence="7" id="KW-0539">Nucleus</keyword>
<dbReference type="AlphaFoldDB" id="A0A5A7RET8"/>
<gene>
    <name evidence="12" type="ORF">STAS_33086</name>
</gene>
<evidence type="ECO:0000256" key="8">
    <source>
        <dbReference type="SAM" id="MobiDB-lite"/>
    </source>
</evidence>
<evidence type="ECO:0000256" key="3">
    <source>
        <dbReference type="ARBA" id="ARBA00023015"/>
    </source>
</evidence>
<feature type="domain" description="Calmodulin binding protein C-terminal" evidence="11">
    <location>
        <begin position="308"/>
        <end position="368"/>
    </location>
</feature>
<dbReference type="GO" id="GO:0005516">
    <property type="term" value="F:calmodulin binding"/>
    <property type="evidence" value="ECO:0007669"/>
    <property type="project" value="InterPro"/>
</dbReference>
<feature type="domain" description="Calmodulin binding protein central" evidence="10">
    <location>
        <begin position="239"/>
        <end position="303"/>
    </location>
</feature>
<keyword evidence="6" id="KW-0804">Transcription</keyword>
<name>A0A5A7RET8_STRAF</name>
<sequence length="550" mass="61890">MVTKRPLGEGAEEGSRLPFKRRHNGSSLLRGVNHGRILPESASCLEPMIRRIVREAINHSIGPYLRISENQVTLPRKLELRFCNNLPQTLFTNSRVQSKDKTQIKVALCDSTTKEVISCGPHSSLKATLVVLDGDFGAVDREDWTAEEFDRKLVKNREGRRPLLTGELAVSLHNGVGYIGDVSFTDNSSWIRSGKFCLGVKALASSAEKFSGIKEAFSTAFKVKDHRGESYKKHHPPCLDDEVWRLEKIAKDGPSHKSLTQFGIHCVRDFLKIYFMDRVGLRTILHKVTNKAWETIVEHAQTCTLDDKKYIYTTAQGTGLLFTSTNKVIGVTFDGRNYLSLDNLNTYQMEMLEHMKQQAYENSSQWVEFHEPTSILGCPMLFESPATDTCVYRNIGLNGANFHEQEINSYHPTMSPIYNAEPEQDNCSFEFGESSNSSQGLNPTFKNISETDYSPVDFFTGEESMWASGGNYTGPQLSTDDLPLDNGFQVESPGWQGNGSFFHPGIHEVGIISSSSERWCKILAVVKWRILVKRNVAARKWKSSFGYVPM</sequence>
<dbReference type="Pfam" id="PF20452">
    <property type="entry name" value="Calmod_bind_C"/>
    <property type="match status" value="1"/>
</dbReference>
<comment type="caution">
    <text evidence="12">The sequence shown here is derived from an EMBL/GenBank/DDBJ whole genome shotgun (WGS) entry which is preliminary data.</text>
</comment>
<feature type="region of interest" description="Disordered" evidence="8">
    <location>
        <begin position="1"/>
        <end position="23"/>
    </location>
</feature>
<proteinExistence type="inferred from homology"/>
<reference evidence="13" key="1">
    <citation type="journal article" date="2019" name="Curr. Biol.">
        <title>Genome Sequence of Striga asiatica Provides Insight into the Evolution of Plant Parasitism.</title>
        <authorList>
            <person name="Yoshida S."/>
            <person name="Kim S."/>
            <person name="Wafula E.K."/>
            <person name="Tanskanen J."/>
            <person name="Kim Y.M."/>
            <person name="Honaas L."/>
            <person name="Yang Z."/>
            <person name="Spallek T."/>
            <person name="Conn C.E."/>
            <person name="Ichihashi Y."/>
            <person name="Cheong K."/>
            <person name="Cui S."/>
            <person name="Der J.P."/>
            <person name="Gundlach H."/>
            <person name="Jiao Y."/>
            <person name="Hori C."/>
            <person name="Ishida J.K."/>
            <person name="Kasahara H."/>
            <person name="Kiba T."/>
            <person name="Kim M.S."/>
            <person name="Koo N."/>
            <person name="Laohavisit A."/>
            <person name="Lee Y.H."/>
            <person name="Lumba S."/>
            <person name="McCourt P."/>
            <person name="Mortimer J.C."/>
            <person name="Mutuku J.M."/>
            <person name="Nomura T."/>
            <person name="Sasaki-Sekimoto Y."/>
            <person name="Seto Y."/>
            <person name="Wang Y."/>
            <person name="Wakatake T."/>
            <person name="Sakakibara H."/>
            <person name="Demura T."/>
            <person name="Yamaguchi S."/>
            <person name="Yoneyama K."/>
            <person name="Manabe R.I."/>
            <person name="Nelson D.C."/>
            <person name="Schulman A.H."/>
            <person name="Timko M.P."/>
            <person name="dePamphilis C.W."/>
            <person name="Choi D."/>
            <person name="Shirasu K."/>
        </authorList>
    </citation>
    <scope>NUCLEOTIDE SEQUENCE [LARGE SCALE GENOMIC DNA]</scope>
    <source>
        <strain evidence="13">cv. UVA1</strain>
    </source>
</reference>
<dbReference type="GO" id="GO:0080142">
    <property type="term" value="P:regulation of salicylic acid biosynthetic process"/>
    <property type="evidence" value="ECO:0007669"/>
    <property type="project" value="TreeGrafter"/>
</dbReference>
<comment type="subcellular location">
    <subcellularLocation>
        <location evidence="1">Nucleus</location>
    </subcellularLocation>
</comment>
<keyword evidence="5" id="KW-0010">Activator</keyword>
<dbReference type="Pfam" id="PF07887">
    <property type="entry name" value="Calmodulin_bind"/>
    <property type="match status" value="1"/>
</dbReference>
<evidence type="ECO:0000256" key="6">
    <source>
        <dbReference type="ARBA" id="ARBA00023163"/>
    </source>
</evidence>
<dbReference type="InterPro" id="IPR046831">
    <property type="entry name" value="Calmodulin_bind_N"/>
</dbReference>
<organism evidence="12 13">
    <name type="scientific">Striga asiatica</name>
    <name type="common">Asiatic witchweed</name>
    <name type="synonym">Buchnera asiatica</name>
    <dbReference type="NCBI Taxonomy" id="4170"/>
    <lineage>
        <taxon>Eukaryota</taxon>
        <taxon>Viridiplantae</taxon>
        <taxon>Streptophyta</taxon>
        <taxon>Embryophyta</taxon>
        <taxon>Tracheophyta</taxon>
        <taxon>Spermatophyta</taxon>
        <taxon>Magnoliopsida</taxon>
        <taxon>eudicotyledons</taxon>
        <taxon>Gunneridae</taxon>
        <taxon>Pentapetalae</taxon>
        <taxon>asterids</taxon>
        <taxon>lamiids</taxon>
        <taxon>Lamiales</taxon>
        <taxon>Orobanchaceae</taxon>
        <taxon>Buchnereae</taxon>
        <taxon>Striga</taxon>
    </lineage>
</organism>
<keyword evidence="13" id="KW-1185">Reference proteome</keyword>
<evidence type="ECO:0000256" key="1">
    <source>
        <dbReference type="ARBA" id="ARBA00004123"/>
    </source>
</evidence>
<keyword evidence="3" id="KW-0805">Transcription regulation</keyword>
<evidence type="ECO:0000313" key="13">
    <source>
        <dbReference type="Proteomes" id="UP000325081"/>
    </source>
</evidence>
<evidence type="ECO:0000259" key="9">
    <source>
        <dbReference type="Pfam" id="PF07887"/>
    </source>
</evidence>
<evidence type="ECO:0000256" key="2">
    <source>
        <dbReference type="ARBA" id="ARBA00007214"/>
    </source>
</evidence>
<evidence type="ECO:0000256" key="5">
    <source>
        <dbReference type="ARBA" id="ARBA00023159"/>
    </source>
</evidence>
<feature type="domain" description="Calmodulin binding protein-like N-terminal" evidence="9">
    <location>
        <begin position="78"/>
        <end position="226"/>
    </location>
</feature>
<dbReference type="GO" id="GO:0043565">
    <property type="term" value="F:sequence-specific DNA binding"/>
    <property type="evidence" value="ECO:0007669"/>
    <property type="project" value="TreeGrafter"/>
</dbReference>
<evidence type="ECO:0000313" key="12">
    <source>
        <dbReference type="EMBL" id="GER55431.1"/>
    </source>
</evidence>
<evidence type="ECO:0000259" key="10">
    <source>
        <dbReference type="Pfam" id="PF20451"/>
    </source>
</evidence>
<dbReference type="GO" id="GO:0005634">
    <property type="term" value="C:nucleus"/>
    <property type="evidence" value="ECO:0007669"/>
    <property type="project" value="UniProtKB-SubCell"/>
</dbReference>
<evidence type="ECO:0000256" key="4">
    <source>
        <dbReference type="ARBA" id="ARBA00023125"/>
    </source>
</evidence>
<dbReference type="InterPro" id="IPR046829">
    <property type="entry name" value="Calmod_bind_C"/>
</dbReference>